<dbReference type="eggNOG" id="COG1086">
    <property type="taxonomic scope" value="Bacteria"/>
</dbReference>
<proteinExistence type="predicted"/>
<dbReference type="SUPFAM" id="SSF53335">
    <property type="entry name" value="S-adenosyl-L-methionine-dependent methyltransferases"/>
    <property type="match status" value="1"/>
</dbReference>
<name>A0A0H3KWV2_PANAA</name>
<reference evidence="3" key="1">
    <citation type="journal article" date="2012" name="Appl. Microbiol. Biotechnol.">
        <title>The complete genome sequence of Pantoea ananatis AJ13355, an organism with great biotechnological potential.</title>
        <authorList>
            <person name="Hara Y."/>
            <person name="Kadotani N."/>
            <person name="Izui H."/>
            <person name="Katashkina J.I."/>
            <person name="Kuvaeva T.M."/>
            <person name="Andreeva I.G."/>
            <person name="Golubeva L.I."/>
            <person name="Malko D.B."/>
            <person name="Makeev V.J."/>
            <person name="Mashko S.V."/>
            <person name="Kozlov Y.I."/>
        </authorList>
    </citation>
    <scope>NUCLEOTIDE SEQUENCE [LARGE SCALE GENOMIC DNA]</scope>
    <source>
        <strain evidence="3">AJ13355</strain>
    </source>
</reference>
<dbReference type="InterPro" id="IPR029063">
    <property type="entry name" value="SAM-dependent_MTases_sf"/>
</dbReference>
<dbReference type="InterPro" id="IPR052514">
    <property type="entry name" value="SAM-dependent_MTase"/>
</dbReference>
<dbReference type="InterPro" id="IPR006342">
    <property type="entry name" value="FkbM_mtfrase"/>
</dbReference>
<sequence>MNFLSEITEREHYFLSAIARFRKNGLPVVLCGNGYVANVFKKFLDKQGVSLYCSALTLEYMPNEKHEHIEVRAIEELVDLPQRFNYIIGFQTCTDFLIEKLQKNAEELIICDPSSIEMFSAGMIDYDFCFDNRDSLQALYDSFGDDFSRKTFTAYLNQRICGQVGHLLPYHSDNAYFNDELVTLGNDEIFVDCGAYDGDTVLSFVKNLRELNLAPARKIYAFEPDSKNFKKLVSNTNHLSNVSCIHSGVWSKNDELSFNESGDQNSGIVEGGSHHKISVSSIDRVVNDEPVTFIKMDIEGAEQQALKGAEATILKHKPLLALSFYHRLDDLFIIPSYIKALHDDYRFCLRWHHRKYAYDLVLYALPY</sequence>
<accession>A0A0H3KWV2</accession>
<dbReference type="AlphaFoldDB" id="A0A0H3KWV2"/>
<organism evidence="2 3">
    <name type="scientific">Pantoea ananatis (strain AJ13355)</name>
    <dbReference type="NCBI Taxonomy" id="932677"/>
    <lineage>
        <taxon>Bacteria</taxon>
        <taxon>Pseudomonadati</taxon>
        <taxon>Pseudomonadota</taxon>
        <taxon>Gammaproteobacteria</taxon>
        <taxon>Enterobacterales</taxon>
        <taxon>Erwiniaceae</taxon>
        <taxon>Pantoea</taxon>
    </lineage>
</organism>
<dbReference type="PANTHER" id="PTHR34203:SF15">
    <property type="entry name" value="SLL1173 PROTEIN"/>
    <property type="match status" value="1"/>
</dbReference>
<protein>
    <recommendedName>
        <fullName evidence="1">Methyltransferase FkbM domain-containing protein</fullName>
    </recommendedName>
</protein>
<dbReference type="PATRIC" id="fig|932677.3.peg.1851"/>
<dbReference type="HOGENOM" id="CLU_048284_0_0_6"/>
<dbReference type="EMBL" id="AP012032">
    <property type="protein sequence ID" value="BAK11669.1"/>
    <property type="molecule type" value="Genomic_DNA"/>
</dbReference>
<dbReference type="KEGG" id="paj:PAJ_1589"/>
<dbReference type="PANTHER" id="PTHR34203">
    <property type="entry name" value="METHYLTRANSFERASE, FKBM FAMILY PROTEIN"/>
    <property type="match status" value="1"/>
</dbReference>
<evidence type="ECO:0000313" key="2">
    <source>
        <dbReference type="EMBL" id="BAK11669.1"/>
    </source>
</evidence>
<dbReference type="OrthoDB" id="5329963at2"/>
<gene>
    <name evidence="2" type="ordered locus">PAJ_1589</name>
</gene>
<dbReference type="Proteomes" id="UP000006690">
    <property type="component" value="Chromosome"/>
</dbReference>
<feature type="domain" description="Methyltransferase FkbM" evidence="1">
    <location>
        <begin position="192"/>
        <end position="326"/>
    </location>
</feature>
<evidence type="ECO:0000259" key="1">
    <source>
        <dbReference type="Pfam" id="PF05050"/>
    </source>
</evidence>
<dbReference type="Gene3D" id="3.40.50.150">
    <property type="entry name" value="Vaccinia Virus protein VP39"/>
    <property type="match status" value="1"/>
</dbReference>
<dbReference type="Pfam" id="PF05050">
    <property type="entry name" value="Methyltransf_21"/>
    <property type="match status" value="1"/>
</dbReference>
<dbReference type="RefSeq" id="WP_014593935.1">
    <property type="nucleotide sequence ID" value="NC_017531.2"/>
</dbReference>
<evidence type="ECO:0000313" key="3">
    <source>
        <dbReference type="Proteomes" id="UP000006690"/>
    </source>
</evidence>
<dbReference type="NCBIfam" id="TIGR01444">
    <property type="entry name" value="fkbM_fam"/>
    <property type="match status" value="1"/>
</dbReference>